<evidence type="ECO:0000313" key="3">
    <source>
        <dbReference type="Proteomes" id="UP000053105"/>
    </source>
</evidence>
<keyword evidence="3" id="KW-1185">Reference proteome</keyword>
<proteinExistence type="predicted"/>
<accession>A0A0N0BKW9</accession>
<dbReference type="STRING" id="166423.A0A0N0BKW9"/>
<organism evidence="2 3">
    <name type="scientific">Melipona quadrifasciata</name>
    <dbReference type="NCBI Taxonomy" id="166423"/>
    <lineage>
        <taxon>Eukaryota</taxon>
        <taxon>Metazoa</taxon>
        <taxon>Ecdysozoa</taxon>
        <taxon>Arthropoda</taxon>
        <taxon>Hexapoda</taxon>
        <taxon>Insecta</taxon>
        <taxon>Pterygota</taxon>
        <taxon>Neoptera</taxon>
        <taxon>Endopterygota</taxon>
        <taxon>Hymenoptera</taxon>
        <taxon>Apocrita</taxon>
        <taxon>Aculeata</taxon>
        <taxon>Apoidea</taxon>
        <taxon>Anthophila</taxon>
        <taxon>Apidae</taxon>
        <taxon>Melipona</taxon>
    </lineage>
</organism>
<evidence type="ECO:0000313" key="2">
    <source>
        <dbReference type="EMBL" id="KOX81122.1"/>
    </source>
</evidence>
<dbReference type="InterPro" id="IPR029526">
    <property type="entry name" value="PGBD"/>
</dbReference>
<dbReference type="EMBL" id="KQ435692">
    <property type="protein sequence ID" value="KOX81122.1"/>
    <property type="molecule type" value="Genomic_DNA"/>
</dbReference>
<dbReference type="Proteomes" id="UP000053105">
    <property type="component" value="Unassembled WGS sequence"/>
</dbReference>
<gene>
    <name evidence="2" type="ORF">WN51_10047</name>
</gene>
<evidence type="ECO:0000259" key="1">
    <source>
        <dbReference type="Pfam" id="PF13843"/>
    </source>
</evidence>
<reference evidence="2 3" key="1">
    <citation type="submission" date="2015-07" db="EMBL/GenBank/DDBJ databases">
        <title>The genome of Melipona quadrifasciata.</title>
        <authorList>
            <person name="Pan H."/>
            <person name="Kapheim K."/>
        </authorList>
    </citation>
    <scope>NUCLEOTIDE SEQUENCE [LARGE SCALE GENOMIC DNA]</scope>
    <source>
        <strain evidence="2">0111107301</strain>
        <tissue evidence="2">Whole body</tissue>
    </source>
</reference>
<name>A0A0N0BKW9_9HYME</name>
<protein>
    <recommendedName>
        <fullName evidence="1">PiggyBac transposable element-derived protein domain-containing protein</fullName>
    </recommendedName>
</protein>
<dbReference type="AlphaFoldDB" id="A0A0N0BKW9"/>
<sequence>MIIYTGKGTILDDEYENRSVPTQVVLTPIKSLLDKGYCVADNFYTSPEFADILIHRKTDIYGTMRQNRKGVEKF</sequence>
<dbReference type="Pfam" id="PF13843">
    <property type="entry name" value="DDE_Tnp_1_7"/>
    <property type="match status" value="1"/>
</dbReference>
<feature type="domain" description="PiggyBac transposable element-derived protein" evidence="1">
    <location>
        <begin position="1"/>
        <end position="71"/>
    </location>
</feature>
<dbReference type="OrthoDB" id="7670206at2759"/>